<dbReference type="SMART" id="SM00582">
    <property type="entry name" value="RPR"/>
    <property type="match status" value="1"/>
</dbReference>
<dbReference type="SMART" id="SM00670">
    <property type="entry name" value="PINc"/>
    <property type="match status" value="1"/>
</dbReference>
<evidence type="ECO:0000256" key="3">
    <source>
        <dbReference type="SAM" id="MobiDB-lite"/>
    </source>
</evidence>
<dbReference type="Gene3D" id="1.25.40.90">
    <property type="match status" value="1"/>
</dbReference>
<keyword evidence="4" id="KW-1133">Transmembrane helix</keyword>
<dbReference type="InterPro" id="IPR029044">
    <property type="entry name" value="Nucleotide-diphossugar_trans"/>
</dbReference>
<dbReference type="InterPro" id="IPR054127">
    <property type="entry name" value="Pcf11_C"/>
</dbReference>
<dbReference type="SUPFAM" id="SSF53448">
    <property type="entry name" value="Nucleotide-diphospho-sugar transferases"/>
    <property type="match status" value="1"/>
</dbReference>
<gene>
    <name evidence="6" type="ORF">CVT26_007376</name>
</gene>
<feature type="transmembrane region" description="Helical" evidence="4">
    <location>
        <begin position="1338"/>
        <end position="1356"/>
    </location>
</feature>
<evidence type="ECO:0000313" key="6">
    <source>
        <dbReference type="EMBL" id="PPQ68013.1"/>
    </source>
</evidence>
<keyword evidence="4" id="KW-0812">Transmembrane</keyword>
<dbReference type="GO" id="GO:0051999">
    <property type="term" value="P:mannosyl-inositol phosphorylceramide biosynthetic process"/>
    <property type="evidence" value="ECO:0007669"/>
    <property type="project" value="TreeGrafter"/>
</dbReference>
<comment type="caution">
    <text evidence="6">The sequence shown here is derived from an EMBL/GenBank/DDBJ whole genome shotgun (WGS) entry which is preliminary data.</text>
</comment>
<name>A0A409VP37_9AGAR</name>
<evidence type="ECO:0000313" key="7">
    <source>
        <dbReference type="Proteomes" id="UP000284706"/>
    </source>
</evidence>
<feature type="region of interest" description="Disordered" evidence="3">
    <location>
        <begin position="575"/>
        <end position="595"/>
    </location>
</feature>
<evidence type="ECO:0000256" key="1">
    <source>
        <dbReference type="ARBA" id="ARBA00009003"/>
    </source>
</evidence>
<dbReference type="Proteomes" id="UP000284706">
    <property type="component" value="Unassembled WGS sequence"/>
</dbReference>
<feature type="compositionally biased region" description="Polar residues" evidence="3">
    <location>
        <begin position="579"/>
        <end position="595"/>
    </location>
</feature>
<dbReference type="GO" id="GO:0031124">
    <property type="term" value="P:mRNA 3'-end processing"/>
    <property type="evidence" value="ECO:0007669"/>
    <property type="project" value="UniProtKB-ARBA"/>
</dbReference>
<dbReference type="Gene3D" id="3.40.50.1010">
    <property type="entry name" value="5'-nuclease"/>
    <property type="match status" value="1"/>
</dbReference>
<protein>
    <recommendedName>
        <fullName evidence="5">CID domain-containing protein</fullName>
    </recommendedName>
</protein>
<feature type="region of interest" description="Disordered" evidence="3">
    <location>
        <begin position="936"/>
        <end position="955"/>
    </location>
</feature>
<feature type="region of interest" description="Disordered" evidence="3">
    <location>
        <begin position="264"/>
        <end position="330"/>
    </location>
</feature>
<feature type="compositionally biased region" description="Pro residues" evidence="3">
    <location>
        <begin position="1518"/>
        <end position="1527"/>
    </location>
</feature>
<dbReference type="SUPFAM" id="SSF48464">
    <property type="entry name" value="ENTH/VHS domain"/>
    <property type="match status" value="1"/>
</dbReference>
<dbReference type="OrthoDB" id="3647at2759"/>
<comment type="similarity">
    <text evidence="1">Belongs to the glycosyltransferase 32 family.</text>
</comment>
<dbReference type="SUPFAM" id="SSF88723">
    <property type="entry name" value="PIN domain-like"/>
    <property type="match status" value="1"/>
</dbReference>
<dbReference type="Pfam" id="PF21936">
    <property type="entry name" value="Pcf11_C"/>
    <property type="match status" value="1"/>
</dbReference>
<dbReference type="GO" id="GO:0000030">
    <property type="term" value="F:mannosyltransferase activity"/>
    <property type="evidence" value="ECO:0007669"/>
    <property type="project" value="TreeGrafter"/>
</dbReference>
<dbReference type="InterPro" id="IPR007577">
    <property type="entry name" value="GlycoTrfase_DXD_sugar-bd_CS"/>
</dbReference>
<feature type="compositionally biased region" description="Pro residues" evidence="3">
    <location>
        <begin position="267"/>
        <end position="290"/>
    </location>
</feature>
<dbReference type="PROSITE" id="PS51391">
    <property type="entry name" value="CID"/>
    <property type="match status" value="1"/>
</dbReference>
<dbReference type="InterPro" id="IPR051706">
    <property type="entry name" value="Glycosyltransferase_domain"/>
</dbReference>
<proteinExistence type="inferred from homology"/>
<dbReference type="Pfam" id="PF04818">
    <property type="entry name" value="CID"/>
    <property type="match status" value="1"/>
</dbReference>
<dbReference type="InterPro" id="IPR029060">
    <property type="entry name" value="PIN-like_dom_sf"/>
</dbReference>
<feature type="region of interest" description="Disordered" evidence="3">
    <location>
        <begin position="1497"/>
        <end position="1588"/>
    </location>
</feature>
<dbReference type="InParanoid" id="A0A409VP37"/>
<feature type="compositionally biased region" description="Low complexity" evidence="3">
    <location>
        <begin position="354"/>
        <end position="368"/>
    </location>
</feature>
<keyword evidence="7" id="KW-1185">Reference proteome</keyword>
<dbReference type="GO" id="GO:0004540">
    <property type="term" value="F:RNA nuclease activity"/>
    <property type="evidence" value="ECO:0007669"/>
    <property type="project" value="UniProtKB-ARBA"/>
</dbReference>
<dbReference type="CDD" id="cd18727">
    <property type="entry name" value="PIN_Swt1-like"/>
    <property type="match status" value="1"/>
</dbReference>
<dbReference type="InterPro" id="IPR047415">
    <property type="entry name" value="Pcf11_CID"/>
</dbReference>
<feature type="transmembrane region" description="Helical" evidence="4">
    <location>
        <begin position="1257"/>
        <end position="1278"/>
    </location>
</feature>
<keyword evidence="2" id="KW-0808">Transferase</keyword>
<dbReference type="Gene3D" id="3.90.550.20">
    <property type="match status" value="1"/>
</dbReference>
<dbReference type="PANTHER" id="PTHR32385:SF15">
    <property type="entry name" value="INOSITOL PHOSPHOCERAMIDE MANNOSYLTRANSFERASE 1"/>
    <property type="match status" value="1"/>
</dbReference>
<evidence type="ECO:0000256" key="2">
    <source>
        <dbReference type="ARBA" id="ARBA00022679"/>
    </source>
</evidence>
<reference evidence="6 7" key="1">
    <citation type="journal article" date="2018" name="Evol. Lett.">
        <title>Horizontal gene cluster transfer increased hallucinogenic mushroom diversity.</title>
        <authorList>
            <person name="Reynolds H.T."/>
            <person name="Vijayakumar V."/>
            <person name="Gluck-Thaler E."/>
            <person name="Korotkin H.B."/>
            <person name="Matheny P.B."/>
            <person name="Slot J.C."/>
        </authorList>
    </citation>
    <scope>NUCLEOTIDE SEQUENCE [LARGE SCALE GENOMIC DNA]</scope>
    <source>
        <strain evidence="6 7">SRW20</strain>
    </source>
</reference>
<dbReference type="PANTHER" id="PTHR32385">
    <property type="entry name" value="MANNOSYL PHOSPHORYLINOSITOL CERAMIDE SYNTHASE"/>
    <property type="match status" value="1"/>
</dbReference>
<dbReference type="Pfam" id="PF13638">
    <property type="entry name" value="PIN_4"/>
    <property type="match status" value="1"/>
</dbReference>
<dbReference type="FunFam" id="1.25.40.90:FF:000016">
    <property type="entry name" value="mRNA cleavage factor complex component Pcf11"/>
    <property type="match status" value="1"/>
</dbReference>
<dbReference type="InterPro" id="IPR008942">
    <property type="entry name" value="ENTH_VHS"/>
</dbReference>
<accession>A0A409VP37</accession>
<feature type="domain" description="CID" evidence="5">
    <location>
        <begin position="48"/>
        <end position="183"/>
    </location>
</feature>
<feature type="transmembrane region" description="Helical" evidence="4">
    <location>
        <begin position="1060"/>
        <end position="1085"/>
    </location>
</feature>
<dbReference type="InterPro" id="IPR002716">
    <property type="entry name" value="PIN_dom"/>
</dbReference>
<dbReference type="InterPro" id="IPR006569">
    <property type="entry name" value="CID_dom"/>
</dbReference>
<dbReference type="CDD" id="cd16982">
    <property type="entry name" value="CID_Pcf11"/>
    <property type="match status" value="1"/>
</dbReference>
<dbReference type="Pfam" id="PF04488">
    <property type="entry name" value="Gly_transf_sug"/>
    <property type="match status" value="1"/>
</dbReference>
<sequence>MSSLYPHNLYGGQLPYAGPNYASMQPSPSGYYHHHHQPQVPPSYYHIDAATFRRDFSSRLAELQFNSRPIIQSLSLMAQDHTRYADVVAQCLEAHIRRVPPWMKLPAFYVLDAISKNIYEPYARQFSSFVVPLYLETYRQVDDATRGKMEEMLLTWRTGSPTGTELFGIQQQHAIERGVWGPSSTINASNANVRPGSNVVTKSQVLSELNFTLGQKERAVQANPYDTLSQNHIHVLQQLRLHVEAGVSQEELRQILTQLRNLMKTTPQPPIPQPQMPTAPPAWQPQPSFPPQLSGAPPAPYAQPPGVVVKSEEHPAGLNPFPAPSTQNTSDNIANLLSTLVKAGVVSSSSTPVGADASAQQSSGAKDSLLPGPSAESIREYRNTVLSESINLNVLDSVAPSRIVDLLYNRNSLQCRQCGIRFPDTKAGKKSQDDHLDMHFRQNRKANDDLGRGHSRSWFIGVDDWIQDVSGDGEHKGHVEGSGRLNAKAAAAVESAKREADLRSQHVIVPPGEEARVISCPICKETLNFEFLEDEEEWAWTNATKKDDKIYHATCYAEAIGSTSTLVTRFRTEMAHGSRSATPEVHSTSSTTSLRATPPIANVSMTGSKSLSVSPASDAKLAGTKQTMSAPYIVTRPLVTNGSLSPPTQGGGVRFDSALPPDPIHCLPVEIKAKSGYLHDTLQQIDDLANEDVEMQAPISELAVYVVVDTNILLHHFEVLTNFVNDVERLTLPVIVVVPGAVVLELDGQKNRDGLGWMSRNATSWLLEKIRQRRSVKGQAQEETCKSTRNWKIKERGELSSGDMYNDSLILDCCLYFARDRPTVLFTADNNLCIMCQAQGLPSITPTRSWTARDLAAAIYGDLVDVRKFTDHREQHRPQDKKRVADDDDKMMVDDEGGEAHNQFQSQHILSMLHEQVVDHFTRLLIELVGRVGGEEVRQRTTPEEEAQMSRHAPRKRHYSEWSVQECLEYLTTKRKVKEENPRASTFLKKAYRGQVARSGREFSRQDWRVALSNLKAIGEVWEDVAITESIYFLQPHIEQCRAKAHFHLGPFPMNRRRTLYALLSILALVLLGTVVVLSSVTYYLSIDPRAYLTEADVPLLDNTTRWSPAAHGQVERIPRIIHQTWKSETLPPRWRGISQACRDMMPDYEYMLWTDAGSREFIAEHYSWFLDTFDNYTYAIQRADAIRYFVLYHYGGIYIDLDIGCLKPMDPLLVYPVILPKTIPVGVSNDLMFSEKKHPLLEQTIHNLIKFDHSWVLNYPTVMFSTGPMFLSAQYGLYSASHPSTFLQDVRILPKSLYGKNAREDEAPHSFFSHFYGSSWHADDAAFIGFLGTWGKGLMWLGLLILIIGLIKLPAKQGRRFSRGYDVILPRLSRSGRWHFQLWRTPSFTASGTSTELSSPVSETPTEEVPVIHLPFDSRPASPPADSLGYNDLYAGRTQSPIVEAFNRIRNRVSTMAGVRIEEPDTPIRTGPRRQNRNVLFFLPAIPAIFTQAPDIELQPAPPGRGIPRRLSQSPRPARPSPPPSYPASTNPYPPEKDRIIHDADRERGSSSRHSLDDDYDTPLMDSFDARARTSRSRSPSRNRWGA</sequence>
<feature type="region of interest" description="Disordered" evidence="3">
    <location>
        <begin position="348"/>
        <end position="374"/>
    </location>
</feature>
<keyword evidence="4" id="KW-0472">Membrane</keyword>
<organism evidence="6 7">
    <name type="scientific">Gymnopilus dilepis</name>
    <dbReference type="NCBI Taxonomy" id="231916"/>
    <lineage>
        <taxon>Eukaryota</taxon>
        <taxon>Fungi</taxon>
        <taxon>Dikarya</taxon>
        <taxon>Basidiomycota</taxon>
        <taxon>Agaricomycotina</taxon>
        <taxon>Agaricomycetes</taxon>
        <taxon>Agaricomycetidae</taxon>
        <taxon>Agaricales</taxon>
        <taxon>Agaricineae</taxon>
        <taxon>Hymenogastraceae</taxon>
        <taxon>Gymnopilus</taxon>
    </lineage>
</organism>
<dbReference type="GO" id="GO:0000993">
    <property type="term" value="F:RNA polymerase II complex binding"/>
    <property type="evidence" value="ECO:0007669"/>
    <property type="project" value="UniProtKB-ARBA"/>
</dbReference>
<dbReference type="GO" id="GO:0016020">
    <property type="term" value="C:membrane"/>
    <property type="evidence" value="ECO:0007669"/>
    <property type="project" value="GOC"/>
</dbReference>
<dbReference type="EMBL" id="NHYE01005604">
    <property type="protein sequence ID" value="PPQ68013.1"/>
    <property type="molecule type" value="Genomic_DNA"/>
</dbReference>
<evidence type="ECO:0000259" key="5">
    <source>
        <dbReference type="PROSITE" id="PS51391"/>
    </source>
</evidence>
<dbReference type="FunFam" id="3.90.550.20:FF:000005">
    <property type="entry name" value="Unplaced genomic scaffold supercont1.17, whole genome shotgun sequence"/>
    <property type="match status" value="1"/>
</dbReference>
<feature type="compositionally biased region" description="Basic and acidic residues" evidence="3">
    <location>
        <begin position="1536"/>
        <end position="1558"/>
    </location>
</feature>
<evidence type="ECO:0000256" key="4">
    <source>
        <dbReference type="SAM" id="Phobius"/>
    </source>
</evidence>